<accession>X1GL55</accession>
<name>X1GL55_9ZZZZ</name>
<gene>
    <name evidence="1" type="ORF">S03H2_38754</name>
</gene>
<evidence type="ECO:0000313" key="1">
    <source>
        <dbReference type="EMBL" id="GAH58636.1"/>
    </source>
</evidence>
<comment type="caution">
    <text evidence="1">The sequence shown here is derived from an EMBL/GenBank/DDBJ whole genome shotgun (WGS) entry which is preliminary data.</text>
</comment>
<dbReference type="AlphaFoldDB" id="X1GL55"/>
<protein>
    <submittedName>
        <fullName evidence="1">Uncharacterized protein</fullName>
    </submittedName>
</protein>
<proteinExistence type="predicted"/>
<dbReference type="EMBL" id="BARU01023909">
    <property type="protein sequence ID" value="GAH58636.1"/>
    <property type="molecule type" value="Genomic_DNA"/>
</dbReference>
<reference evidence="1" key="1">
    <citation type="journal article" date="2014" name="Front. Microbiol.">
        <title>High frequency of phylogenetically diverse reductive dehalogenase-homologous genes in deep subseafloor sedimentary metagenomes.</title>
        <authorList>
            <person name="Kawai M."/>
            <person name="Futagami T."/>
            <person name="Toyoda A."/>
            <person name="Takaki Y."/>
            <person name="Nishi S."/>
            <person name="Hori S."/>
            <person name="Arai W."/>
            <person name="Tsubouchi T."/>
            <person name="Morono Y."/>
            <person name="Uchiyama I."/>
            <person name="Ito T."/>
            <person name="Fujiyama A."/>
            <person name="Inagaki F."/>
            <person name="Takami H."/>
        </authorList>
    </citation>
    <scope>NUCLEOTIDE SEQUENCE</scope>
    <source>
        <strain evidence="1">Expedition CK06-06</strain>
    </source>
</reference>
<sequence length="43" mass="5139">MYTSGKHGSSSIYVLTDFKKNKKKHTQKVFCYAKNIFRKKRLK</sequence>
<organism evidence="1">
    <name type="scientific">marine sediment metagenome</name>
    <dbReference type="NCBI Taxonomy" id="412755"/>
    <lineage>
        <taxon>unclassified sequences</taxon>
        <taxon>metagenomes</taxon>
        <taxon>ecological metagenomes</taxon>
    </lineage>
</organism>